<dbReference type="Proteomes" id="UP000176951">
    <property type="component" value="Unassembled WGS sequence"/>
</dbReference>
<dbReference type="GO" id="GO:0005524">
    <property type="term" value="F:ATP binding"/>
    <property type="evidence" value="ECO:0007669"/>
    <property type="project" value="UniProtKB-KW"/>
</dbReference>
<dbReference type="InterPro" id="IPR033454">
    <property type="entry name" value="RecG_wedge"/>
</dbReference>
<feature type="domain" description="Helicase ATP-binding" evidence="8">
    <location>
        <begin position="289"/>
        <end position="503"/>
    </location>
</feature>
<dbReference type="InterPro" id="IPR012340">
    <property type="entry name" value="NA-bd_OB-fold"/>
</dbReference>
<keyword evidence="2" id="KW-0227">DNA damage</keyword>
<keyword evidence="5" id="KW-0067">ATP-binding</keyword>
<dbReference type="Pfam" id="PF00271">
    <property type="entry name" value="Helicase_C"/>
    <property type="match status" value="1"/>
</dbReference>
<name>A0A1G2PT66_9BACT</name>
<dbReference type="InterPro" id="IPR014001">
    <property type="entry name" value="Helicase_ATP-bd"/>
</dbReference>
<evidence type="ECO:0000256" key="6">
    <source>
        <dbReference type="ARBA" id="ARBA00023125"/>
    </source>
</evidence>
<evidence type="ECO:0000256" key="3">
    <source>
        <dbReference type="ARBA" id="ARBA00022801"/>
    </source>
</evidence>
<dbReference type="GO" id="GO:0003677">
    <property type="term" value="F:DNA binding"/>
    <property type="evidence" value="ECO:0007669"/>
    <property type="project" value="UniProtKB-KW"/>
</dbReference>
<dbReference type="Pfam" id="PF17191">
    <property type="entry name" value="RecG_wedge"/>
    <property type="match status" value="1"/>
</dbReference>
<evidence type="ECO:0000313" key="10">
    <source>
        <dbReference type="EMBL" id="OHA51528.1"/>
    </source>
</evidence>
<dbReference type="PANTHER" id="PTHR47964">
    <property type="entry name" value="ATP-DEPENDENT DNA HELICASE HOMOLOG RECG, CHLOROPLASTIC"/>
    <property type="match status" value="1"/>
</dbReference>
<dbReference type="SUPFAM" id="SSF50249">
    <property type="entry name" value="Nucleic acid-binding proteins"/>
    <property type="match status" value="1"/>
</dbReference>
<dbReference type="EMBL" id="MHSW01000021">
    <property type="protein sequence ID" value="OHA51528.1"/>
    <property type="molecule type" value="Genomic_DNA"/>
</dbReference>
<dbReference type="InterPro" id="IPR027417">
    <property type="entry name" value="P-loop_NTPase"/>
</dbReference>
<evidence type="ECO:0000256" key="2">
    <source>
        <dbReference type="ARBA" id="ARBA00022763"/>
    </source>
</evidence>
<keyword evidence="4" id="KW-0347">Helicase</keyword>
<evidence type="ECO:0000313" key="11">
    <source>
        <dbReference type="Proteomes" id="UP000176951"/>
    </source>
</evidence>
<feature type="domain" description="Helicase C-terminal" evidence="9">
    <location>
        <begin position="522"/>
        <end position="688"/>
    </location>
</feature>
<dbReference type="InterPro" id="IPR011545">
    <property type="entry name" value="DEAD/DEAH_box_helicase_dom"/>
</dbReference>
<sequence length="754" mass="84539">MVNLNLTDPVTKLATVSPAFAENLRRGLGIYSINDLLWHLPSRYEDFSTITPIKNIQIGQQVNISGKILSIEKTRTWKKRMSIIEALVSDNTDSVKLVWFNQPWIEHKLNEGKYIFASGKYTAGKNGNYIGVTFWENIYTEPGRSVEAPEIVIEKTEDKPLLAIYPETEGVTSRWLRYIIAQALKRIGEIPETLPQEVITKGDLLDINLAIRQAHAPKNLDEANKAIERLSFEEMFLIQCATLQSKLRMSNHKAAPIQMDVELIKDFLERLPWDLTESQRKSAFQVLKDMEKTSPMNRLIIGEVGSGKTLVAALAMLNAARSTSLGQTKSGWQSVIMAPTEILAQQHFKELARLLTPFKLRIGLFTGSTSKITPKRLTESSMPIAKPKLFKEIKNGEIDVLVGTHALISKRAQGKSTRSTSSGQATKSSLLTNEPLRFKKLGLAIVDEQHRFGVEQRSILSKMQQELHPKPYTLYPHFLTMTATPIPRSLALTIFGDLDLSLMNDLPQTRKPITTEIIPIEEINKIYELVRKEIIAGHQAFIVYPLVKKSDKMALKAAEIEYEKIAKEIFPELKVGLLHGQMKAKEKDETMSAFKKGKIDILVATTVIEVGIDVPNATVMVIEGANRFGLAQLHQLRGRIGRGEYESKCFLIIEKGGNPSTSLRAGSKRLKAFERLTSGPELAQKDLEIRGPGEILGTRQAGLSEIILKALKDVALVEKSRETAKEFLRLDPNMKQYPQLSRRIAKISANLHLS</sequence>
<dbReference type="GO" id="GO:0006281">
    <property type="term" value="P:DNA repair"/>
    <property type="evidence" value="ECO:0007669"/>
    <property type="project" value="UniProtKB-KW"/>
</dbReference>
<protein>
    <submittedName>
        <fullName evidence="10">Uncharacterized protein</fullName>
    </submittedName>
</protein>
<organism evidence="10 11">
    <name type="scientific">Candidatus Terrybacteria bacterium RIFCSPLOWO2_01_FULL_40_23</name>
    <dbReference type="NCBI Taxonomy" id="1802366"/>
    <lineage>
        <taxon>Bacteria</taxon>
        <taxon>Candidatus Terryibacteriota</taxon>
    </lineage>
</organism>
<keyword evidence="7" id="KW-0234">DNA repair</keyword>
<dbReference type="Gene3D" id="2.40.50.140">
    <property type="entry name" value="Nucleic acid-binding proteins"/>
    <property type="match status" value="1"/>
</dbReference>
<dbReference type="CDD" id="cd04488">
    <property type="entry name" value="RecG_wedge_OBF"/>
    <property type="match status" value="1"/>
</dbReference>
<dbReference type="SMART" id="SM00490">
    <property type="entry name" value="HELICc"/>
    <property type="match status" value="1"/>
</dbReference>
<dbReference type="SUPFAM" id="SSF52540">
    <property type="entry name" value="P-loop containing nucleoside triphosphate hydrolases"/>
    <property type="match status" value="1"/>
</dbReference>
<dbReference type="AlphaFoldDB" id="A0A1G2PT66"/>
<keyword evidence="1" id="KW-0547">Nucleotide-binding</keyword>
<gene>
    <name evidence="10" type="ORF">A3A97_03650</name>
</gene>
<evidence type="ECO:0000256" key="4">
    <source>
        <dbReference type="ARBA" id="ARBA00022806"/>
    </source>
</evidence>
<accession>A0A1G2PT66</accession>
<dbReference type="SMART" id="SM00487">
    <property type="entry name" value="DEXDc"/>
    <property type="match status" value="1"/>
</dbReference>
<dbReference type="Pfam" id="PF00270">
    <property type="entry name" value="DEAD"/>
    <property type="match status" value="1"/>
</dbReference>
<dbReference type="PANTHER" id="PTHR47964:SF1">
    <property type="entry name" value="ATP-DEPENDENT DNA HELICASE HOMOLOG RECG, CHLOROPLASTIC"/>
    <property type="match status" value="1"/>
</dbReference>
<proteinExistence type="predicted"/>
<evidence type="ECO:0000256" key="7">
    <source>
        <dbReference type="ARBA" id="ARBA00023204"/>
    </source>
</evidence>
<dbReference type="GO" id="GO:0016787">
    <property type="term" value="F:hydrolase activity"/>
    <property type="evidence" value="ECO:0007669"/>
    <property type="project" value="UniProtKB-KW"/>
</dbReference>
<evidence type="ECO:0000259" key="9">
    <source>
        <dbReference type="PROSITE" id="PS51194"/>
    </source>
</evidence>
<dbReference type="InterPro" id="IPR001650">
    <property type="entry name" value="Helicase_C-like"/>
</dbReference>
<dbReference type="PROSITE" id="PS51194">
    <property type="entry name" value="HELICASE_CTER"/>
    <property type="match status" value="1"/>
</dbReference>
<dbReference type="Gene3D" id="3.40.50.300">
    <property type="entry name" value="P-loop containing nucleotide triphosphate hydrolases"/>
    <property type="match status" value="2"/>
</dbReference>
<dbReference type="GO" id="GO:0003678">
    <property type="term" value="F:DNA helicase activity"/>
    <property type="evidence" value="ECO:0007669"/>
    <property type="project" value="TreeGrafter"/>
</dbReference>
<evidence type="ECO:0000256" key="1">
    <source>
        <dbReference type="ARBA" id="ARBA00022741"/>
    </source>
</evidence>
<keyword evidence="3" id="KW-0378">Hydrolase</keyword>
<dbReference type="InterPro" id="IPR047112">
    <property type="entry name" value="RecG/Mfd"/>
</dbReference>
<dbReference type="PROSITE" id="PS51192">
    <property type="entry name" value="HELICASE_ATP_BIND_1"/>
    <property type="match status" value="1"/>
</dbReference>
<evidence type="ECO:0000256" key="5">
    <source>
        <dbReference type="ARBA" id="ARBA00022840"/>
    </source>
</evidence>
<comment type="caution">
    <text evidence="10">The sequence shown here is derived from an EMBL/GenBank/DDBJ whole genome shotgun (WGS) entry which is preliminary data.</text>
</comment>
<evidence type="ECO:0000259" key="8">
    <source>
        <dbReference type="PROSITE" id="PS51192"/>
    </source>
</evidence>
<keyword evidence="6" id="KW-0238">DNA-binding</keyword>
<reference evidence="10 11" key="1">
    <citation type="journal article" date="2016" name="Nat. Commun.">
        <title>Thousands of microbial genomes shed light on interconnected biogeochemical processes in an aquifer system.</title>
        <authorList>
            <person name="Anantharaman K."/>
            <person name="Brown C.T."/>
            <person name="Hug L.A."/>
            <person name="Sharon I."/>
            <person name="Castelle C.J."/>
            <person name="Probst A.J."/>
            <person name="Thomas B.C."/>
            <person name="Singh A."/>
            <person name="Wilkins M.J."/>
            <person name="Karaoz U."/>
            <person name="Brodie E.L."/>
            <person name="Williams K.H."/>
            <person name="Hubbard S.S."/>
            <person name="Banfield J.F."/>
        </authorList>
    </citation>
    <scope>NUCLEOTIDE SEQUENCE [LARGE SCALE GENOMIC DNA]</scope>
</reference>